<feature type="transmembrane region" description="Helical" evidence="1">
    <location>
        <begin position="7"/>
        <end position="31"/>
    </location>
</feature>
<keyword evidence="3" id="KW-1185">Reference proteome</keyword>
<organism evidence="2 3">
    <name type="scientific">Gordonia asplenii</name>
    <dbReference type="NCBI Taxonomy" id="2725283"/>
    <lineage>
        <taxon>Bacteria</taxon>
        <taxon>Bacillati</taxon>
        <taxon>Actinomycetota</taxon>
        <taxon>Actinomycetes</taxon>
        <taxon>Mycobacteriales</taxon>
        <taxon>Gordoniaceae</taxon>
        <taxon>Gordonia</taxon>
    </lineage>
</organism>
<comment type="caution">
    <text evidence="2">The sequence shown here is derived from an EMBL/GenBank/DDBJ whole genome shotgun (WGS) entry which is preliminary data.</text>
</comment>
<dbReference type="Proteomes" id="UP000550729">
    <property type="component" value="Unassembled WGS sequence"/>
</dbReference>
<keyword evidence="1" id="KW-0472">Membrane</keyword>
<reference evidence="2 3" key="1">
    <citation type="submission" date="2020-04" db="EMBL/GenBank/DDBJ databases">
        <title>Gordonia sp. nov. TBRC 11910.</title>
        <authorList>
            <person name="Suriyachadkun C."/>
        </authorList>
    </citation>
    <scope>NUCLEOTIDE SEQUENCE [LARGE SCALE GENOMIC DNA]</scope>
    <source>
        <strain evidence="2 3">TBRC 11910</strain>
    </source>
</reference>
<protein>
    <submittedName>
        <fullName evidence="2">Uncharacterized protein</fullName>
    </submittedName>
</protein>
<dbReference type="AlphaFoldDB" id="A0A848LBE7"/>
<keyword evidence="1" id="KW-1133">Transmembrane helix</keyword>
<name>A0A848LBE7_9ACTN</name>
<gene>
    <name evidence="2" type="ORF">HH308_27150</name>
</gene>
<evidence type="ECO:0000313" key="2">
    <source>
        <dbReference type="EMBL" id="NMO04908.1"/>
    </source>
</evidence>
<proteinExistence type="predicted"/>
<evidence type="ECO:0000313" key="3">
    <source>
        <dbReference type="Proteomes" id="UP000550729"/>
    </source>
</evidence>
<evidence type="ECO:0000256" key="1">
    <source>
        <dbReference type="SAM" id="Phobius"/>
    </source>
</evidence>
<keyword evidence="1" id="KW-0812">Transmembrane</keyword>
<dbReference type="EMBL" id="JABBNB010000044">
    <property type="protein sequence ID" value="NMO04908.1"/>
    <property type="molecule type" value="Genomic_DNA"/>
</dbReference>
<accession>A0A848LBE7</accession>
<sequence>MVAAQRVSAITTIVGSVILMVFVGLLTFGTWWSNHQWLWVAFGIVVIVVNIVFVVLQLRKLRAKAKPAK</sequence>
<feature type="transmembrane region" description="Helical" evidence="1">
    <location>
        <begin position="37"/>
        <end position="56"/>
    </location>
</feature>